<dbReference type="AlphaFoldDB" id="A0A3N0XRN9"/>
<organism evidence="2 3">
    <name type="scientific">Anabarilius grahami</name>
    <name type="common">Kanglang fish</name>
    <name type="synonym">Barilius grahami</name>
    <dbReference type="NCBI Taxonomy" id="495550"/>
    <lineage>
        <taxon>Eukaryota</taxon>
        <taxon>Metazoa</taxon>
        <taxon>Chordata</taxon>
        <taxon>Craniata</taxon>
        <taxon>Vertebrata</taxon>
        <taxon>Euteleostomi</taxon>
        <taxon>Actinopterygii</taxon>
        <taxon>Neopterygii</taxon>
        <taxon>Teleostei</taxon>
        <taxon>Ostariophysi</taxon>
        <taxon>Cypriniformes</taxon>
        <taxon>Xenocyprididae</taxon>
        <taxon>Xenocypridinae</taxon>
        <taxon>Xenocypridinae incertae sedis</taxon>
        <taxon>Anabarilius</taxon>
    </lineage>
</organism>
<evidence type="ECO:0000256" key="1">
    <source>
        <dbReference type="SAM" id="MobiDB-lite"/>
    </source>
</evidence>
<feature type="region of interest" description="Disordered" evidence="1">
    <location>
        <begin position="1"/>
        <end position="20"/>
    </location>
</feature>
<accession>A0A3N0XRN9</accession>
<evidence type="ECO:0000313" key="3">
    <source>
        <dbReference type="Proteomes" id="UP000281406"/>
    </source>
</evidence>
<keyword evidence="3" id="KW-1185">Reference proteome</keyword>
<dbReference type="Proteomes" id="UP000281406">
    <property type="component" value="Unassembled WGS sequence"/>
</dbReference>
<reference evidence="2 3" key="1">
    <citation type="submission" date="2018-10" db="EMBL/GenBank/DDBJ databases">
        <title>Genome assembly for a Yunnan-Guizhou Plateau 3E fish, Anabarilius grahami (Regan), and its evolutionary and genetic applications.</title>
        <authorList>
            <person name="Jiang W."/>
        </authorList>
    </citation>
    <scope>NUCLEOTIDE SEQUENCE [LARGE SCALE GENOMIC DNA]</scope>
    <source>
        <strain evidence="2">AG-KIZ</strain>
        <tissue evidence="2">Muscle</tissue>
    </source>
</reference>
<sequence length="110" mass="11781">MHRMVSHPDNMRKNSKQGGEGSAAVTLFATDYKLVGEACSEAPSQHALKRGPMKEAIDFCRLQRGPFYLCPLGGWGRSSVGPMGLGRSPGGVADQRLAALLNHGEEGEGW</sequence>
<name>A0A3N0XRN9_ANAGA</name>
<evidence type="ECO:0000313" key="2">
    <source>
        <dbReference type="EMBL" id="ROJ29225.1"/>
    </source>
</evidence>
<gene>
    <name evidence="2" type="ORF">DPX16_13669</name>
</gene>
<comment type="caution">
    <text evidence="2">The sequence shown here is derived from an EMBL/GenBank/DDBJ whole genome shotgun (WGS) entry which is preliminary data.</text>
</comment>
<proteinExistence type="predicted"/>
<protein>
    <submittedName>
        <fullName evidence="2">Uncharacterized protein</fullName>
    </submittedName>
</protein>
<dbReference type="EMBL" id="RJVU01062584">
    <property type="protein sequence ID" value="ROJ29225.1"/>
    <property type="molecule type" value="Genomic_DNA"/>
</dbReference>